<reference evidence="2" key="1">
    <citation type="submission" date="2025-08" db="UniProtKB">
        <authorList>
            <consortium name="Ensembl"/>
        </authorList>
    </citation>
    <scope>IDENTIFICATION</scope>
</reference>
<organism evidence="2 3">
    <name type="scientific">Zonotrichia albicollis</name>
    <name type="common">White-throated sparrow</name>
    <name type="synonym">Fringilla albicollis</name>
    <dbReference type="NCBI Taxonomy" id="44394"/>
    <lineage>
        <taxon>Eukaryota</taxon>
        <taxon>Metazoa</taxon>
        <taxon>Chordata</taxon>
        <taxon>Craniata</taxon>
        <taxon>Vertebrata</taxon>
        <taxon>Euteleostomi</taxon>
        <taxon>Archelosauria</taxon>
        <taxon>Archosauria</taxon>
        <taxon>Dinosauria</taxon>
        <taxon>Saurischia</taxon>
        <taxon>Theropoda</taxon>
        <taxon>Coelurosauria</taxon>
        <taxon>Aves</taxon>
        <taxon>Neognathae</taxon>
        <taxon>Neoaves</taxon>
        <taxon>Telluraves</taxon>
        <taxon>Australaves</taxon>
        <taxon>Passeriformes</taxon>
        <taxon>Passerellidae</taxon>
        <taxon>Zonotrichia</taxon>
    </lineage>
</organism>
<proteinExistence type="predicted"/>
<dbReference type="SMART" id="SM01361">
    <property type="entry name" value="A2M_recep"/>
    <property type="match status" value="1"/>
</dbReference>
<dbReference type="PANTHER" id="PTHR11412:SF185">
    <property type="entry name" value="ALPHA-2-MACROGLOBULIN-LIKE PROTEIN 1"/>
    <property type="match status" value="1"/>
</dbReference>
<dbReference type="AlphaFoldDB" id="A0A8D2MHW1"/>
<dbReference type="InterPro" id="IPR050473">
    <property type="entry name" value="A2M/Complement_sys"/>
</dbReference>
<keyword evidence="3" id="KW-1185">Reference proteome</keyword>
<dbReference type="Ensembl" id="ENSZALT00000012493.1">
    <property type="protein sequence ID" value="ENSZALP00000008893.1"/>
    <property type="gene ID" value="ENSZALG00000007703.1"/>
</dbReference>
<evidence type="ECO:0000313" key="3">
    <source>
        <dbReference type="Proteomes" id="UP000694413"/>
    </source>
</evidence>
<evidence type="ECO:0000313" key="2">
    <source>
        <dbReference type="Ensembl" id="ENSZALP00000008893.1"/>
    </source>
</evidence>
<dbReference type="Gene3D" id="2.60.40.690">
    <property type="entry name" value="Alpha-macroglobulin, receptor-binding domain"/>
    <property type="match status" value="1"/>
</dbReference>
<sequence>MVVIEAKLPSGYSPDKKSTVELKRQNLVKKVEVQPDQVTIYLDEVRWKTFSFQAQQDFVVSNLQPATVSLYDYYETGEPCRAVSPGPAASPAAPGAQWALPDLPAPTDELWLLKGAAPPRPMVTTPPIAGDRVDVAYTAPPSSGRG</sequence>
<dbReference type="PANTHER" id="PTHR11412">
    <property type="entry name" value="MACROGLOBULIN / COMPLEMENT"/>
    <property type="match status" value="1"/>
</dbReference>
<protein>
    <recommendedName>
        <fullName evidence="1">Alpha-macroglobulin receptor-binding domain-containing protein</fullName>
    </recommendedName>
</protein>
<dbReference type="InterPro" id="IPR036595">
    <property type="entry name" value="A-macroglobulin_rcpt-bd_sf"/>
</dbReference>
<dbReference type="GO" id="GO:0005576">
    <property type="term" value="C:extracellular region"/>
    <property type="evidence" value="ECO:0007669"/>
    <property type="project" value="InterPro"/>
</dbReference>
<evidence type="ECO:0000259" key="1">
    <source>
        <dbReference type="SMART" id="SM01361"/>
    </source>
</evidence>
<name>A0A8D2MHW1_ZONAL</name>
<reference evidence="2" key="2">
    <citation type="submission" date="2025-09" db="UniProtKB">
        <authorList>
            <consortium name="Ensembl"/>
        </authorList>
    </citation>
    <scope>IDENTIFICATION</scope>
</reference>
<accession>A0A8D2MHW1</accession>
<feature type="domain" description="Alpha-macroglobulin receptor-binding" evidence="1">
    <location>
        <begin position="1"/>
        <end position="84"/>
    </location>
</feature>
<dbReference type="Pfam" id="PF07677">
    <property type="entry name" value="A2M_recep"/>
    <property type="match status" value="1"/>
</dbReference>
<dbReference type="Proteomes" id="UP000694413">
    <property type="component" value="Unassembled WGS sequence"/>
</dbReference>
<dbReference type="InterPro" id="IPR009048">
    <property type="entry name" value="A-macroglobulin_rcpt-bd"/>
</dbReference>
<dbReference type="SUPFAM" id="SSF49410">
    <property type="entry name" value="Alpha-macroglobulin receptor domain"/>
    <property type="match status" value="1"/>
</dbReference>